<dbReference type="EMBL" id="JAVYJV010000018">
    <property type="protein sequence ID" value="KAK4347884.1"/>
    <property type="molecule type" value="Genomic_DNA"/>
</dbReference>
<dbReference type="Proteomes" id="UP001291623">
    <property type="component" value="Unassembled WGS sequence"/>
</dbReference>
<dbReference type="AlphaFoldDB" id="A0AAE1RAW2"/>
<gene>
    <name evidence="2" type="ORF">RND71_034223</name>
</gene>
<feature type="compositionally biased region" description="Low complexity" evidence="1">
    <location>
        <begin position="132"/>
        <end position="145"/>
    </location>
</feature>
<evidence type="ECO:0000256" key="1">
    <source>
        <dbReference type="SAM" id="MobiDB-lite"/>
    </source>
</evidence>
<reference evidence="2" key="1">
    <citation type="submission" date="2023-12" db="EMBL/GenBank/DDBJ databases">
        <title>Genome assembly of Anisodus tanguticus.</title>
        <authorList>
            <person name="Wang Y.-J."/>
        </authorList>
    </citation>
    <scope>NUCLEOTIDE SEQUENCE</scope>
    <source>
        <strain evidence="2">KB-2021</strain>
        <tissue evidence="2">Leaf</tissue>
    </source>
</reference>
<feature type="region of interest" description="Disordered" evidence="1">
    <location>
        <begin position="77"/>
        <end position="175"/>
    </location>
</feature>
<protein>
    <submittedName>
        <fullName evidence="2">Uncharacterized protein</fullName>
    </submittedName>
</protein>
<feature type="compositionally biased region" description="Basic and acidic residues" evidence="1">
    <location>
        <begin position="114"/>
        <end position="124"/>
    </location>
</feature>
<feature type="compositionally biased region" description="Polar residues" evidence="1">
    <location>
        <begin position="77"/>
        <end position="88"/>
    </location>
</feature>
<keyword evidence="3" id="KW-1185">Reference proteome</keyword>
<accession>A0AAE1RAW2</accession>
<feature type="compositionally biased region" description="Low complexity" evidence="1">
    <location>
        <begin position="152"/>
        <end position="163"/>
    </location>
</feature>
<evidence type="ECO:0000313" key="3">
    <source>
        <dbReference type="Proteomes" id="UP001291623"/>
    </source>
</evidence>
<name>A0AAE1RAW2_9SOLA</name>
<comment type="caution">
    <text evidence="2">The sequence shown here is derived from an EMBL/GenBank/DDBJ whole genome shotgun (WGS) entry which is preliminary data.</text>
</comment>
<sequence>MVGREGMLGSGLACNGGRVIFGTTEVNVGKDGNGGNVAAAGNRLRAAWLVVMLDKDNAMTNKRIKQLLGAAIEVVQTPSKSKASVSNTKKWRKVVHVASSSKPKNVDAHASGSEPKDDAAEEPSKPVSGEITARNTTTNPNSNTNIVRKRTATPAPKPTVAAAQENNDDDFDDFSSTPTLMAKDTRQKWSYCFRISTAKETDVGLNKGNSSGDTLRASIEEIQEGGELLGELIELEDVGGHQHGHVPTKESILATEQVDVNQQDHNFGSQIKFETFQNTSLDSDIPSHEGTYMPVDEKSVSTPSNVGLSSIVVGAVMVSDEVEQFDDLQTS</sequence>
<organism evidence="2 3">
    <name type="scientific">Anisodus tanguticus</name>
    <dbReference type="NCBI Taxonomy" id="243964"/>
    <lineage>
        <taxon>Eukaryota</taxon>
        <taxon>Viridiplantae</taxon>
        <taxon>Streptophyta</taxon>
        <taxon>Embryophyta</taxon>
        <taxon>Tracheophyta</taxon>
        <taxon>Spermatophyta</taxon>
        <taxon>Magnoliopsida</taxon>
        <taxon>eudicotyledons</taxon>
        <taxon>Gunneridae</taxon>
        <taxon>Pentapetalae</taxon>
        <taxon>asterids</taxon>
        <taxon>lamiids</taxon>
        <taxon>Solanales</taxon>
        <taxon>Solanaceae</taxon>
        <taxon>Solanoideae</taxon>
        <taxon>Hyoscyameae</taxon>
        <taxon>Anisodus</taxon>
    </lineage>
</organism>
<proteinExistence type="predicted"/>
<evidence type="ECO:0000313" key="2">
    <source>
        <dbReference type="EMBL" id="KAK4347884.1"/>
    </source>
</evidence>